<evidence type="ECO:0000313" key="1">
    <source>
        <dbReference type="EMBL" id="KAF0768567.1"/>
    </source>
</evidence>
<dbReference type="EMBL" id="VUJU01000748">
    <property type="protein sequence ID" value="KAF0768567.1"/>
    <property type="molecule type" value="Genomic_DNA"/>
</dbReference>
<comment type="caution">
    <text evidence="1">The sequence shown here is derived from an EMBL/GenBank/DDBJ whole genome shotgun (WGS) entry which is preliminary data.</text>
</comment>
<dbReference type="Proteomes" id="UP000478052">
    <property type="component" value="Unassembled WGS sequence"/>
</dbReference>
<reference evidence="1 2" key="1">
    <citation type="submission" date="2019-08" db="EMBL/GenBank/DDBJ databases">
        <title>Whole genome of Aphis craccivora.</title>
        <authorList>
            <person name="Voronova N.V."/>
            <person name="Shulinski R.S."/>
            <person name="Bandarenka Y.V."/>
            <person name="Zhorov D.G."/>
            <person name="Warner D."/>
        </authorList>
    </citation>
    <scope>NUCLEOTIDE SEQUENCE [LARGE SCALE GENOMIC DNA]</scope>
    <source>
        <strain evidence="1">180601</strain>
        <tissue evidence="1">Whole Body</tissue>
    </source>
</reference>
<dbReference type="AlphaFoldDB" id="A0A6G0ZCB4"/>
<name>A0A6G0ZCB4_APHCR</name>
<organism evidence="1 2">
    <name type="scientific">Aphis craccivora</name>
    <name type="common">Cowpea aphid</name>
    <dbReference type="NCBI Taxonomy" id="307492"/>
    <lineage>
        <taxon>Eukaryota</taxon>
        <taxon>Metazoa</taxon>
        <taxon>Ecdysozoa</taxon>
        <taxon>Arthropoda</taxon>
        <taxon>Hexapoda</taxon>
        <taxon>Insecta</taxon>
        <taxon>Pterygota</taxon>
        <taxon>Neoptera</taxon>
        <taxon>Paraneoptera</taxon>
        <taxon>Hemiptera</taxon>
        <taxon>Sternorrhyncha</taxon>
        <taxon>Aphidomorpha</taxon>
        <taxon>Aphidoidea</taxon>
        <taxon>Aphididae</taxon>
        <taxon>Aphidini</taxon>
        <taxon>Aphis</taxon>
        <taxon>Aphis</taxon>
    </lineage>
</organism>
<proteinExistence type="predicted"/>
<evidence type="ECO:0000313" key="2">
    <source>
        <dbReference type="Proteomes" id="UP000478052"/>
    </source>
</evidence>
<keyword evidence="2" id="KW-1185">Reference proteome</keyword>
<accession>A0A6G0ZCB4</accession>
<protein>
    <submittedName>
        <fullName evidence="1">Uncharacterized protein</fullName>
    </submittedName>
</protein>
<gene>
    <name evidence="1" type="ORF">FWK35_00001558</name>
</gene>
<sequence length="89" mass="10487">MLRKIFSDPILQFTDIFITYVNRYIENFKNFVCKEFIKMIPINFRQFCGILDGLAILPQDKVLDDSYRRVGKASTLHFRKIPPIFPPSS</sequence>